<dbReference type="Proteomes" id="UP000275267">
    <property type="component" value="Unassembled WGS sequence"/>
</dbReference>
<dbReference type="EC" id="3.6.4.12" evidence="12"/>
<dbReference type="FunFam" id="3.40.50.300:FF:002221">
    <property type="entry name" value="RuvB-like 2"/>
    <property type="match status" value="2"/>
</dbReference>
<comment type="catalytic activity">
    <reaction evidence="12">
        <text>ATP + H2O = ADP + phosphate + H(+)</text>
        <dbReference type="Rhea" id="RHEA:13065"/>
        <dbReference type="ChEBI" id="CHEBI:15377"/>
        <dbReference type="ChEBI" id="CHEBI:15378"/>
        <dbReference type="ChEBI" id="CHEBI:30616"/>
        <dbReference type="ChEBI" id="CHEBI:43474"/>
        <dbReference type="ChEBI" id="CHEBI:456216"/>
        <dbReference type="EC" id="3.6.4.12"/>
    </reaction>
</comment>
<dbReference type="GO" id="GO:0016887">
    <property type="term" value="F:ATP hydrolysis activity"/>
    <property type="evidence" value="ECO:0007669"/>
    <property type="project" value="RHEA"/>
</dbReference>
<dbReference type="InterPro" id="IPR027238">
    <property type="entry name" value="RuvB-like"/>
</dbReference>
<keyword evidence="15" id="KW-1185">Reference proteome</keyword>
<dbReference type="InterPro" id="IPR010339">
    <property type="entry name" value="TIP49_P-loop"/>
</dbReference>
<evidence type="ECO:0000256" key="3">
    <source>
        <dbReference type="ARBA" id="ARBA00022741"/>
    </source>
</evidence>
<evidence type="ECO:0000256" key="6">
    <source>
        <dbReference type="ARBA" id="ARBA00022806"/>
    </source>
</evidence>
<dbReference type="FunFam" id="1.10.8.60:FF:000010">
    <property type="entry name" value="RuvB-like helicase"/>
    <property type="match status" value="1"/>
</dbReference>
<evidence type="ECO:0000259" key="13">
    <source>
        <dbReference type="SMART" id="SM00382"/>
    </source>
</evidence>
<dbReference type="PANTHER" id="PTHR11093">
    <property type="entry name" value="RUVB-RELATED REPTIN AND PONTIN"/>
    <property type="match status" value="1"/>
</dbReference>
<dbReference type="InterPro" id="IPR003593">
    <property type="entry name" value="AAA+_ATPase"/>
</dbReference>
<dbReference type="SMART" id="SM00382">
    <property type="entry name" value="AAA"/>
    <property type="match status" value="1"/>
</dbReference>
<comment type="subcellular location">
    <subcellularLocation>
        <location evidence="1">Nucleus</location>
    </subcellularLocation>
</comment>
<accession>A0A3L6QQZ4</accession>
<keyword evidence="5 12" id="KW-0378">Hydrolase</keyword>
<evidence type="ECO:0000256" key="9">
    <source>
        <dbReference type="ARBA" id="ARBA00023163"/>
    </source>
</evidence>
<evidence type="ECO:0000313" key="15">
    <source>
        <dbReference type="Proteomes" id="UP000275267"/>
    </source>
</evidence>
<keyword evidence="10" id="KW-0234">DNA repair</keyword>
<evidence type="ECO:0000256" key="10">
    <source>
        <dbReference type="ARBA" id="ARBA00023204"/>
    </source>
</evidence>
<dbReference type="EMBL" id="PQIB02000011">
    <property type="protein sequence ID" value="RLM85451.1"/>
    <property type="molecule type" value="Genomic_DNA"/>
</dbReference>
<dbReference type="AlphaFoldDB" id="A0A3L6QQZ4"/>
<sequence length="478" mass="52164">MAELKRLSESRDLTRIERIGAHSHIRGLGLDSSMEARDASEGMVGQLPARRAAGLILQLIRQGKIAGRAVLIAGQPGTGKTALAMGIAKSLGAETPFASVAASELFSLDLSKTEALTQAFRRAIGVRIKEEAEIIEGEVVEISIDRPLASSGAGSSSAAPSGATAAGKSGRLTLKTTDMETVYELGGKMIEALGKEKVQSGDVIALDKASGKVTKLGRSIGRSRDYDAVGPHTKFVKCPDGELQKRKEVVHCVTLHEIDVINSRTQGFLALFTGDTGEIRAEVREQIDTKVAEWREEGKAEIVPGVLFIDEVHMLDIECFSFLNRALENDMAPILVIATNRGITSIRGTNYRSPHGIPPDFLDRLLIIMTQPYKEDEIRKILDIRCDEEDVEMSADAKVLLTKIGTETSLRYAIHLINAAALACQKRKGKVVEMDDISRVYQLFLDVKRSTQYLMEYQSQYMFNEVSGEADGEDAMQP</sequence>
<feature type="domain" description="AAA+ ATPase" evidence="13">
    <location>
        <begin position="66"/>
        <end position="392"/>
    </location>
</feature>
<dbReference type="Gene3D" id="2.40.50.360">
    <property type="entry name" value="RuvB-like helicase, domain II"/>
    <property type="match status" value="1"/>
</dbReference>
<dbReference type="InterPro" id="IPR041048">
    <property type="entry name" value="RuvB-like_C"/>
</dbReference>
<dbReference type="Gene3D" id="3.40.50.300">
    <property type="entry name" value="P-loop containing nucleotide triphosphate hydrolases"/>
    <property type="match status" value="1"/>
</dbReference>
<keyword evidence="6 12" id="KW-0347">Helicase</keyword>
<dbReference type="GO" id="GO:0006281">
    <property type="term" value="P:DNA repair"/>
    <property type="evidence" value="ECO:0007669"/>
    <property type="project" value="UniProtKB-KW"/>
</dbReference>
<keyword evidence="3 12" id="KW-0547">Nucleotide-binding</keyword>
<evidence type="ECO:0000256" key="4">
    <source>
        <dbReference type="ARBA" id="ARBA00022763"/>
    </source>
</evidence>
<keyword evidence="4" id="KW-0227">DNA damage</keyword>
<dbReference type="GO" id="GO:0005634">
    <property type="term" value="C:nucleus"/>
    <property type="evidence" value="ECO:0007669"/>
    <property type="project" value="UniProtKB-SubCell"/>
</dbReference>
<evidence type="ECO:0000256" key="5">
    <source>
        <dbReference type="ARBA" id="ARBA00022801"/>
    </source>
</evidence>
<keyword evidence="8 12" id="KW-0805">Transcription regulation</keyword>
<dbReference type="Pfam" id="PF06068">
    <property type="entry name" value="TIP49"/>
    <property type="match status" value="1"/>
</dbReference>
<dbReference type="Pfam" id="PF17856">
    <property type="entry name" value="TIP49_C"/>
    <property type="match status" value="1"/>
</dbReference>
<dbReference type="STRING" id="4540.A0A3L6QQZ4"/>
<proteinExistence type="inferred from homology"/>
<organism evidence="14 15">
    <name type="scientific">Panicum miliaceum</name>
    <name type="common">Proso millet</name>
    <name type="synonym">Broomcorn millet</name>
    <dbReference type="NCBI Taxonomy" id="4540"/>
    <lineage>
        <taxon>Eukaryota</taxon>
        <taxon>Viridiplantae</taxon>
        <taxon>Streptophyta</taxon>
        <taxon>Embryophyta</taxon>
        <taxon>Tracheophyta</taxon>
        <taxon>Spermatophyta</taxon>
        <taxon>Magnoliopsida</taxon>
        <taxon>Liliopsida</taxon>
        <taxon>Poales</taxon>
        <taxon>Poaceae</taxon>
        <taxon>PACMAD clade</taxon>
        <taxon>Panicoideae</taxon>
        <taxon>Panicodae</taxon>
        <taxon>Paniceae</taxon>
        <taxon>Panicinae</taxon>
        <taxon>Panicum</taxon>
        <taxon>Panicum sect. Panicum</taxon>
    </lineage>
</organism>
<dbReference type="OrthoDB" id="10060499at2759"/>
<evidence type="ECO:0000256" key="8">
    <source>
        <dbReference type="ARBA" id="ARBA00023015"/>
    </source>
</evidence>
<protein>
    <recommendedName>
        <fullName evidence="12">RuvB-like helicase</fullName>
        <ecNumber evidence="12">3.6.4.12</ecNumber>
    </recommendedName>
</protein>
<evidence type="ECO:0000256" key="11">
    <source>
        <dbReference type="ARBA" id="ARBA00023242"/>
    </source>
</evidence>
<keyword evidence="9 12" id="KW-0804">Transcription</keyword>
<keyword evidence="11 12" id="KW-0539">Nucleus</keyword>
<evidence type="ECO:0000256" key="12">
    <source>
        <dbReference type="RuleBase" id="RU363048"/>
    </source>
</evidence>
<evidence type="ECO:0000256" key="2">
    <source>
        <dbReference type="ARBA" id="ARBA00007519"/>
    </source>
</evidence>
<comment type="caution">
    <text evidence="14">The sequence shown here is derived from an EMBL/GenBank/DDBJ whole genome shotgun (WGS) entry which is preliminary data.</text>
</comment>
<dbReference type="FunFam" id="2.40.50.360:FF:000002">
    <property type="entry name" value="RuvB-like helicase"/>
    <property type="match status" value="1"/>
</dbReference>
<dbReference type="GO" id="GO:0005524">
    <property type="term" value="F:ATP binding"/>
    <property type="evidence" value="ECO:0007669"/>
    <property type="project" value="UniProtKB-KW"/>
</dbReference>
<evidence type="ECO:0000256" key="1">
    <source>
        <dbReference type="ARBA" id="ARBA00004123"/>
    </source>
</evidence>
<dbReference type="SUPFAM" id="SSF52540">
    <property type="entry name" value="P-loop containing nucleoside triphosphate hydrolases"/>
    <property type="match status" value="1"/>
</dbReference>
<reference evidence="15" key="1">
    <citation type="journal article" date="2019" name="Nat. Commun.">
        <title>The genome of broomcorn millet.</title>
        <authorList>
            <person name="Zou C."/>
            <person name="Miki D."/>
            <person name="Li D."/>
            <person name="Tang Q."/>
            <person name="Xiao L."/>
            <person name="Rajput S."/>
            <person name="Deng P."/>
            <person name="Jia W."/>
            <person name="Huang R."/>
            <person name="Zhang M."/>
            <person name="Sun Y."/>
            <person name="Hu J."/>
            <person name="Fu X."/>
            <person name="Schnable P.S."/>
            <person name="Li F."/>
            <person name="Zhang H."/>
            <person name="Feng B."/>
            <person name="Zhu X."/>
            <person name="Liu R."/>
            <person name="Schnable J.C."/>
            <person name="Zhu J.-K."/>
            <person name="Zhang H."/>
        </authorList>
    </citation>
    <scope>NUCLEOTIDE SEQUENCE [LARGE SCALE GENOMIC DNA]</scope>
</reference>
<dbReference type="Gene3D" id="1.10.8.60">
    <property type="match status" value="1"/>
</dbReference>
<name>A0A3L6QQZ4_PANMI</name>
<evidence type="ECO:0000313" key="14">
    <source>
        <dbReference type="EMBL" id="RLM85451.1"/>
    </source>
</evidence>
<keyword evidence="7 12" id="KW-0067">ATP-binding</keyword>
<comment type="similarity">
    <text evidence="2 12">Belongs to the RuvB family.</text>
</comment>
<dbReference type="InterPro" id="IPR042487">
    <property type="entry name" value="RuvBL1/2_DNA/RNA_bd_dom"/>
</dbReference>
<evidence type="ECO:0000256" key="7">
    <source>
        <dbReference type="ARBA" id="ARBA00022840"/>
    </source>
</evidence>
<gene>
    <name evidence="14" type="ORF">C2845_PM04G30610</name>
</gene>
<dbReference type="GO" id="GO:0003678">
    <property type="term" value="F:DNA helicase activity"/>
    <property type="evidence" value="ECO:0007669"/>
    <property type="project" value="UniProtKB-EC"/>
</dbReference>
<dbReference type="InterPro" id="IPR027417">
    <property type="entry name" value="P-loop_NTPase"/>
</dbReference>